<dbReference type="EMBL" id="CP000749">
    <property type="protein sequence ID" value="ABR69411.1"/>
    <property type="molecule type" value="Genomic_DNA"/>
</dbReference>
<evidence type="ECO:0000313" key="2">
    <source>
        <dbReference type="EMBL" id="ABR69411.1"/>
    </source>
</evidence>
<organism evidence="2">
    <name type="scientific">Marinomonas sp. (strain MWYL1)</name>
    <dbReference type="NCBI Taxonomy" id="400668"/>
    <lineage>
        <taxon>Bacteria</taxon>
        <taxon>Pseudomonadati</taxon>
        <taxon>Pseudomonadota</taxon>
        <taxon>Gammaproteobacteria</taxon>
        <taxon>Oceanospirillales</taxon>
        <taxon>Oceanospirillaceae</taxon>
        <taxon>Marinomonas</taxon>
    </lineage>
</organism>
<dbReference type="AlphaFoldDB" id="A6VSI2"/>
<sequence length="436" mass="47258">MKILLKRNTLNMCVCAALAGLTSAAQAYSIIDNEDSHVTFTGEAAVGAFKSQETYGNSKSSPSWQEGYIKYGLTGDKTLNDGELFGSVSALSSGTWGDGDAGGATTGDERKTKLEELFIGYRTGQFELSVGRQSFRVGDGFIINGDALNLGSGLDSVPGAAGITLNRGGGLWFAPRKAFSNTAILRVGGDEGWRSDVYWLQSDNAGQASTEMAGINIENNNQYGVVGFLYNQGLSVDAKEANFFGLEKRDGQKTMSVRFQGNAGVENLFLSSEYVKQTQGDNSKDANAWYAEAGWTFADTTWSPSVNYRFTRYDEGYDPLFYGFSRGYGTWFQGEVAANYAGTSGSTIASDIQSISIKATPTEMLSVGAAYFDISKNKTAEGKKNDAQELDIWAEWVVNEHLIVSPLVGFYTPKYDSKQGNTNTNTYMQIIAIMPF</sequence>
<dbReference type="KEGG" id="mmw:Mmwyl1_0474"/>
<dbReference type="HOGENOM" id="CLU_049428_0_0_6"/>
<name>A6VSI2_MARMS</name>
<gene>
    <name evidence="2" type="ordered locus">Mmwyl1_0474</name>
</gene>
<accession>A6VSI2</accession>
<proteinExistence type="predicted"/>
<dbReference type="SUPFAM" id="SSF56935">
    <property type="entry name" value="Porins"/>
    <property type="match status" value="1"/>
</dbReference>
<reference evidence="2" key="1">
    <citation type="submission" date="2007-06" db="EMBL/GenBank/DDBJ databases">
        <title>Complete sequence of Marinomonas sp. MWYL1.</title>
        <authorList>
            <consortium name="US DOE Joint Genome Institute"/>
            <person name="Copeland A."/>
            <person name="Lucas S."/>
            <person name="Lapidus A."/>
            <person name="Barry K."/>
            <person name="Glavina del Rio T."/>
            <person name="Dalin E."/>
            <person name="Tice H."/>
            <person name="Pitluck S."/>
            <person name="Kiss H."/>
            <person name="Brettin T."/>
            <person name="Bruce D."/>
            <person name="Detter J.C."/>
            <person name="Han C."/>
            <person name="Schmutz J."/>
            <person name="Larimer F."/>
            <person name="Land M."/>
            <person name="Hauser L."/>
            <person name="Kyrpides N."/>
            <person name="Kim E."/>
            <person name="Johnston A.W.B."/>
            <person name="Todd J.D."/>
            <person name="Rogers R."/>
            <person name="Wexler M."/>
            <person name="Bond P.L."/>
            <person name="Li Y."/>
            <person name="Richardson P."/>
        </authorList>
    </citation>
    <scope>NUCLEOTIDE SEQUENCE [LARGE SCALE GENOMIC DNA]</scope>
    <source>
        <strain evidence="2">MWYL1</strain>
    </source>
</reference>
<dbReference type="eggNOG" id="COG3203">
    <property type="taxonomic scope" value="Bacteria"/>
</dbReference>
<protein>
    <recommendedName>
        <fullName evidence="3">Alginate export domain-containing protein</fullName>
    </recommendedName>
</protein>
<feature type="chain" id="PRO_5002703637" description="Alginate export domain-containing protein" evidence="1">
    <location>
        <begin position="28"/>
        <end position="436"/>
    </location>
</feature>
<feature type="signal peptide" evidence="1">
    <location>
        <begin position="1"/>
        <end position="27"/>
    </location>
</feature>
<evidence type="ECO:0008006" key="3">
    <source>
        <dbReference type="Google" id="ProtNLM"/>
    </source>
</evidence>
<dbReference type="STRING" id="400668.Mmwyl1_0474"/>
<evidence type="ECO:0000256" key="1">
    <source>
        <dbReference type="SAM" id="SignalP"/>
    </source>
</evidence>
<keyword evidence="1" id="KW-0732">Signal</keyword>